<feature type="binding site" evidence="1">
    <location>
        <position position="370"/>
    </location>
    <ligand>
        <name>Zn(2+)</name>
        <dbReference type="ChEBI" id="CHEBI:29105"/>
    </ligand>
</feature>
<evidence type="ECO:0000313" key="2">
    <source>
        <dbReference type="EMBL" id="CEJ54364.1"/>
    </source>
</evidence>
<accession>A0A0F7TCC2</accession>
<dbReference type="AlphaFoldDB" id="A0A0F7TCC2"/>
<dbReference type="PANTHER" id="PTHR12736:SF7">
    <property type="entry name" value="LANC-LIKE PROTEIN 3"/>
    <property type="match status" value="1"/>
</dbReference>
<protein>
    <recommendedName>
        <fullName evidence="4">Lanthionine synthetase C family protein</fullName>
    </recommendedName>
</protein>
<dbReference type="SMART" id="SM01260">
    <property type="entry name" value="LANC_like"/>
    <property type="match status" value="1"/>
</dbReference>
<dbReference type="GO" id="GO:0005975">
    <property type="term" value="P:carbohydrate metabolic process"/>
    <property type="evidence" value="ECO:0007669"/>
    <property type="project" value="InterPro"/>
</dbReference>
<evidence type="ECO:0008006" key="4">
    <source>
        <dbReference type="Google" id="ProtNLM"/>
    </source>
</evidence>
<keyword evidence="1" id="KW-0862">Zinc</keyword>
<dbReference type="Proteomes" id="UP000042958">
    <property type="component" value="Unassembled WGS sequence"/>
</dbReference>
<feature type="binding site" evidence="1">
    <location>
        <position position="317"/>
    </location>
    <ligand>
        <name>Zn(2+)</name>
        <dbReference type="ChEBI" id="CHEBI:29105"/>
    </ligand>
</feature>
<dbReference type="SUPFAM" id="SSF158745">
    <property type="entry name" value="LanC-like"/>
    <property type="match status" value="1"/>
</dbReference>
<organism evidence="2 3">
    <name type="scientific">Penicillium brasilianum</name>
    <dbReference type="NCBI Taxonomy" id="104259"/>
    <lineage>
        <taxon>Eukaryota</taxon>
        <taxon>Fungi</taxon>
        <taxon>Dikarya</taxon>
        <taxon>Ascomycota</taxon>
        <taxon>Pezizomycotina</taxon>
        <taxon>Eurotiomycetes</taxon>
        <taxon>Eurotiomycetidae</taxon>
        <taxon>Eurotiales</taxon>
        <taxon>Aspergillaceae</taxon>
        <taxon>Penicillium</taxon>
    </lineage>
</organism>
<evidence type="ECO:0000313" key="3">
    <source>
        <dbReference type="Proteomes" id="UP000042958"/>
    </source>
</evidence>
<dbReference type="PRINTS" id="PR01950">
    <property type="entry name" value="LANCSUPER"/>
</dbReference>
<keyword evidence="3" id="KW-1185">Reference proteome</keyword>
<sequence>MAETERPQYYENTLTPLPINPATLIDTLRELREAVYNGAELVHEKEPIPDKWSAGGMFKHFPGVALAFLRLDYQSSILASQKASSTEFRQYALQRIPSGLPDMPLLPSRLSPAGSLSPMSAVILHILSVVAETNWGADARPSLSAELIVHLEDAVNLALKNGFIVPHGEHRLGGDEMLYGRAGLLCLLLNVRAHQFSDETQMALDRVLDMIPQLIRVIIEAGREGSRDYVNKYGQKDAHSLMYAWMEGHYAFGAAHGITGILPIILSCREEEISEYLPEIGETITALCKLCTANNGHLPMTLPPRGPKKSSELVQFCHGSPGILLLLGTALKNDKLTRAYWHPTWSQTLYQATCRTWEEGILSKGGSLCHGISGNAWPWLLLHDAFEYHSKSIDDARREYFQRTQDSVEPDEDLNQKLTSDFFLSQALAFMLHSFETRPYNTAPGTSDREYRTPDDPYSLFEGLAGNICAWAETCAVIQARLRKVMLSEEGANVEEDSMFQEAMRSVLGFPLIGGNGVRGVL</sequence>
<keyword evidence="1" id="KW-0479">Metal-binding</keyword>
<dbReference type="GO" id="GO:0031179">
    <property type="term" value="P:peptide modification"/>
    <property type="evidence" value="ECO:0007669"/>
    <property type="project" value="InterPro"/>
</dbReference>
<dbReference type="GO" id="GO:0046872">
    <property type="term" value="F:metal ion binding"/>
    <property type="evidence" value="ECO:0007669"/>
    <property type="project" value="UniProtKB-KW"/>
</dbReference>
<feature type="binding site" evidence="1">
    <location>
        <position position="369"/>
    </location>
    <ligand>
        <name>Zn(2+)</name>
        <dbReference type="ChEBI" id="CHEBI:29105"/>
    </ligand>
</feature>
<reference evidence="3" key="1">
    <citation type="journal article" date="2015" name="Genome Announc.">
        <title>Draft genome sequence of the fungus Penicillium brasilianum MG11.</title>
        <authorList>
            <person name="Horn F."/>
            <person name="Linde J."/>
            <person name="Mattern D.J."/>
            <person name="Walther G."/>
            <person name="Guthke R."/>
            <person name="Brakhage A.A."/>
            <person name="Valiante V."/>
        </authorList>
    </citation>
    <scope>NUCLEOTIDE SEQUENCE [LARGE SCALE GENOMIC DNA]</scope>
    <source>
        <strain evidence="3">MG11</strain>
    </source>
</reference>
<name>A0A0F7TCC2_PENBI</name>
<proteinExistence type="predicted"/>
<gene>
    <name evidence="2" type="ORF">PMG11_00682</name>
</gene>
<dbReference type="EMBL" id="CDHK01000001">
    <property type="protein sequence ID" value="CEJ54364.1"/>
    <property type="molecule type" value="Genomic_DNA"/>
</dbReference>
<dbReference type="GO" id="GO:0005886">
    <property type="term" value="C:plasma membrane"/>
    <property type="evidence" value="ECO:0007669"/>
    <property type="project" value="TreeGrafter"/>
</dbReference>
<dbReference type="OrthoDB" id="10257263at2759"/>
<dbReference type="Pfam" id="PF05147">
    <property type="entry name" value="LANC_like"/>
    <property type="match status" value="1"/>
</dbReference>
<dbReference type="PANTHER" id="PTHR12736">
    <property type="entry name" value="LANC-LIKE PROTEIN"/>
    <property type="match status" value="1"/>
</dbReference>
<evidence type="ECO:0000256" key="1">
    <source>
        <dbReference type="PIRSR" id="PIRSR607822-1"/>
    </source>
</evidence>
<dbReference type="InterPro" id="IPR007822">
    <property type="entry name" value="LANC-like"/>
</dbReference>
<dbReference type="CDD" id="cd04794">
    <property type="entry name" value="euk_LANCL"/>
    <property type="match status" value="1"/>
</dbReference>
<dbReference type="Gene3D" id="1.50.10.10">
    <property type="match status" value="1"/>
</dbReference>
<dbReference type="InterPro" id="IPR012341">
    <property type="entry name" value="6hp_glycosidase-like_sf"/>
</dbReference>